<dbReference type="EMBL" id="JAHDVG010000480">
    <property type="protein sequence ID" value="KAH1174414.1"/>
    <property type="molecule type" value="Genomic_DNA"/>
</dbReference>
<name>A0A9D3X2T8_9SAUR</name>
<dbReference type="AlphaFoldDB" id="A0A9D3X2T8"/>
<evidence type="ECO:0000313" key="2">
    <source>
        <dbReference type="Proteomes" id="UP000827986"/>
    </source>
</evidence>
<protein>
    <submittedName>
        <fullName evidence="1">Uncharacterized protein</fullName>
    </submittedName>
</protein>
<comment type="caution">
    <text evidence="1">The sequence shown here is derived from an EMBL/GenBank/DDBJ whole genome shotgun (WGS) entry which is preliminary data.</text>
</comment>
<gene>
    <name evidence="1" type="ORF">KIL84_002558</name>
</gene>
<proteinExistence type="predicted"/>
<accession>A0A9D3X2T8</accession>
<dbReference type="Proteomes" id="UP000827986">
    <property type="component" value="Unassembled WGS sequence"/>
</dbReference>
<organism evidence="1 2">
    <name type="scientific">Mauremys mutica</name>
    <name type="common">yellowpond turtle</name>
    <dbReference type="NCBI Taxonomy" id="74926"/>
    <lineage>
        <taxon>Eukaryota</taxon>
        <taxon>Metazoa</taxon>
        <taxon>Chordata</taxon>
        <taxon>Craniata</taxon>
        <taxon>Vertebrata</taxon>
        <taxon>Euteleostomi</taxon>
        <taxon>Archelosauria</taxon>
        <taxon>Testudinata</taxon>
        <taxon>Testudines</taxon>
        <taxon>Cryptodira</taxon>
        <taxon>Durocryptodira</taxon>
        <taxon>Testudinoidea</taxon>
        <taxon>Geoemydidae</taxon>
        <taxon>Geoemydinae</taxon>
        <taxon>Mauremys</taxon>
    </lineage>
</organism>
<reference evidence="1" key="1">
    <citation type="submission" date="2021-09" db="EMBL/GenBank/DDBJ databases">
        <title>The genome of Mauremys mutica provides insights into the evolution of semi-aquatic lifestyle.</title>
        <authorList>
            <person name="Gong S."/>
            <person name="Gao Y."/>
        </authorList>
    </citation>
    <scope>NUCLEOTIDE SEQUENCE</scope>
    <source>
        <strain evidence="1">MM-2020</strain>
        <tissue evidence="1">Muscle</tissue>
    </source>
</reference>
<keyword evidence="2" id="KW-1185">Reference proteome</keyword>
<evidence type="ECO:0000313" key="1">
    <source>
        <dbReference type="EMBL" id="KAH1174414.1"/>
    </source>
</evidence>
<sequence>MWVAAERLLKPRGVRCVPWRSWALAAFDHVTLVVPLKKKSATPTPQAATFFCYFTDTAAAFQARPGGNRVTHAQVRPKAGWVAGSGSPDWVLKTPPPPVEGGTGGGGALSYRRAGYASISIVSLPTLSTHTPNLTHWPPAA</sequence>